<evidence type="ECO:0000313" key="2">
    <source>
        <dbReference type="Proteomes" id="UP000188836"/>
    </source>
</evidence>
<accession>A0A1W0AS88</accession>
<gene>
    <name evidence="1" type="ORF">B0T46_15320</name>
</gene>
<reference evidence="1 2" key="1">
    <citation type="journal article" date="2016" name="Antonie Van Leeuwenhoek">
        <title>Nocardia donostiensis sp. nov., isolated from human respiratory specimens.</title>
        <authorList>
            <person name="Ercibengoa M."/>
            <person name="Bell M."/>
            <person name="Marimon J.M."/>
            <person name="Humrighouse B."/>
            <person name="Klenk H.P."/>
            <person name="Potter G."/>
            <person name="Perez-Trallero E."/>
        </authorList>
    </citation>
    <scope>NUCLEOTIDE SEQUENCE [LARGE SCALE GENOMIC DNA]</scope>
    <source>
        <strain evidence="1 2">X1655</strain>
    </source>
</reference>
<dbReference type="EMBL" id="MUMY01000012">
    <property type="protein sequence ID" value="ONM47991.1"/>
    <property type="molecule type" value="Genomic_DNA"/>
</dbReference>
<name>A0A1W0AS88_9NOCA</name>
<dbReference type="Proteomes" id="UP000188836">
    <property type="component" value="Unassembled WGS sequence"/>
</dbReference>
<sequence>MGVFPAFPADTFNHLVLVTTDSAWRLVKQLLERSQVAPDLAAGIRSGPGPDGDGDILAGSCTQCRAACSAGSDPELRTVIAEHGLNGLISIASAECSVVKWHRTLYDTQREIVRC</sequence>
<evidence type="ECO:0000313" key="1">
    <source>
        <dbReference type="EMBL" id="ONM47991.1"/>
    </source>
</evidence>
<proteinExistence type="predicted"/>
<organism evidence="1 2">
    <name type="scientific">Nocardia donostiensis</name>
    <dbReference type="NCBI Taxonomy" id="1538463"/>
    <lineage>
        <taxon>Bacteria</taxon>
        <taxon>Bacillati</taxon>
        <taxon>Actinomycetota</taxon>
        <taxon>Actinomycetes</taxon>
        <taxon>Mycobacteriales</taxon>
        <taxon>Nocardiaceae</taxon>
        <taxon>Nocardia</taxon>
    </lineage>
</organism>
<protein>
    <submittedName>
        <fullName evidence="1">Uncharacterized protein</fullName>
    </submittedName>
</protein>
<comment type="caution">
    <text evidence="1">The sequence shown here is derived from an EMBL/GenBank/DDBJ whole genome shotgun (WGS) entry which is preliminary data.</text>
</comment>
<dbReference type="AlphaFoldDB" id="A0A1W0AS88"/>
<keyword evidence="2" id="KW-1185">Reference proteome</keyword>